<dbReference type="CDD" id="cd00139">
    <property type="entry name" value="PIPKc"/>
    <property type="match status" value="1"/>
</dbReference>
<evidence type="ECO:0000256" key="2">
    <source>
        <dbReference type="ARBA" id="ARBA00022692"/>
    </source>
</evidence>
<dbReference type="GO" id="GO:0046854">
    <property type="term" value="P:phosphatidylinositol phosphate biosynthetic process"/>
    <property type="evidence" value="ECO:0007669"/>
    <property type="project" value="TreeGrafter"/>
</dbReference>
<dbReference type="InterPro" id="IPR027483">
    <property type="entry name" value="PInositol-4-P-4/5-kinase_C_sf"/>
</dbReference>
<evidence type="ECO:0000256" key="5">
    <source>
        <dbReference type="PROSITE-ProRule" id="PRU00781"/>
    </source>
</evidence>
<keyword evidence="5" id="KW-0547">Nucleotide-binding</keyword>
<dbReference type="PROSITE" id="PS51455">
    <property type="entry name" value="PIPK"/>
    <property type="match status" value="1"/>
</dbReference>
<name>A0AAV2ZAH3_9STRA</name>
<dbReference type="InterPro" id="IPR027484">
    <property type="entry name" value="PInositol-4-P-5-kinase_N"/>
</dbReference>
<gene>
    <name evidence="10" type="ORF">N0F65_007231</name>
</gene>
<feature type="transmembrane region" description="Helical" evidence="7">
    <location>
        <begin position="38"/>
        <end position="59"/>
    </location>
</feature>
<dbReference type="SUPFAM" id="SSF51735">
    <property type="entry name" value="NAD(P)-binding Rossmann-fold domains"/>
    <property type="match status" value="1"/>
</dbReference>
<comment type="subcellular location">
    <subcellularLocation>
        <location evidence="1">Membrane</location>
        <topology evidence="1">Multi-pass membrane protein</topology>
    </subcellularLocation>
</comment>
<feature type="transmembrane region" description="Helical" evidence="7">
    <location>
        <begin position="388"/>
        <end position="409"/>
    </location>
</feature>
<proteinExistence type="predicted"/>
<dbReference type="GO" id="GO:0007166">
    <property type="term" value="P:cell surface receptor signaling pathway"/>
    <property type="evidence" value="ECO:0007669"/>
    <property type="project" value="InterPro"/>
</dbReference>
<evidence type="ECO:0000256" key="4">
    <source>
        <dbReference type="ARBA" id="ARBA00023136"/>
    </source>
</evidence>
<keyword evidence="11" id="KW-1185">Reference proteome</keyword>
<comment type="caution">
    <text evidence="10">The sequence shown here is derived from an EMBL/GenBank/DDBJ whole genome shotgun (WGS) entry which is preliminary data.</text>
</comment>
<reference evidence="10" key="2">
    <citation type="journal article" date="2023" name="Microbiol Resour">
        <title>Decontamination and Annotation of the Draft Genome Sequence of the Oomycete Lagenidium giganteum ARSEF 373.</title>
        <authorList>
            <person name="Morgan W.R."/>
            <person name="Tartar A."/>
        </authorList>
    </citation>
    <scope>NUCLEOTIDE SEQUENCE</scope>
    <source>
        <strain evidence="10">ARSEF 373</strain>
    </source>
</reference>
<dbReference type="Gene3D" id="1.20.1070.10">
    <property type="entry name" value="Rhodopsin 7-helix transmembrane proteins"/>
    <property type="match status" value="1"/>
</dbReference>
<dbReference type="Proteomes" id="UP001146120">
    <property type="component" value="Unassembled WGS sequence"/>
</dbReference>
<dbReference type="AlphaFoldDB" id="A0AAV2ZAH3"/>
<dbReference type="Pfam" id="PF01370">
    <property type="entry name" value="Epimerase"/>
    <property type="match status" value="1"/>
</dbReference>
<keyword evidence="3 7" id="KW-1133">Transmembrane helix</keyword>
<accession>A0AAV2ZAH3</accession>
<dbReference type="GO" id="GO:0004930">
    <property type="term" value="F:G protein-coupled receptor activity"/>
    <property type="evidence" value="ECO:0007669"/>
    <property type="project" value="InterPro"/>
</dbReference>
<evidence type="ECO:0000259" key="8">
    <source>
        <dbReference type="PROSITE" id="PS50261"/>
    </source>
</evidence>
<reference evidence="10" key="1">
    <citation type="submission" date="2022-11" db="EMBL/GenBank/DDBJ databases">
        <authorList>
            <person name="Morgan W.R."/>
            <person name="Tartar A."/>
        </authorList>
    </citation>
    <scope>NUCLEOTIDE SEQUENCE</scope>
    <source>
        <strain evidence="10">ARSEF 373</strain>
    </source>
</reference>
<feature type="region of interest" description="Disordered" evidence="6">
    <location>
        <begin position="1"/>
        <end position="23"/>
    </location>
</feature>
<evidence type="ECO:0000313" key="11">
    <source>
        <dbReference type="Proteomes" id="UP001146120"/>
    </source>
</evidence>
<organism evidence="10 11">
    <name type="scientific">Lagenidium giganteum</name>
    <dbReference type="NCBI Taxonomy" id="4803"/>
    <lineage>
        <taxon>Eukaryota</taxon>
        <taxon>Sar</taxon>
        <taxon>Stramenopiles</taxon>
        <taxon>Oomycota</taxon>
        <taxon>Peronosporomycetes</taxon>
        <taxon>Pythiales</taxon>
        <taxon>Pythiaceae</taxon>
    </lineage>
</organism>
<dbReference type="GO" id="GO:0005886">
    <property type="term" value="C:plasma membrane"/>
    <property type="evidence" value="ECO:0007669"/>
    <property type="project" value="TreeGrafter"/>
</dbReference>
<dbReference type="SUPFAM" id="SSF56104">
    <property type="entry name" value="SAICAR synthase-like"/>
    <property type="match status" value="1"/>
</dbReference>
<dbReference type="GO" id="GO:0005524">
    <property type="term" value="F:ATP binding"/>
    <property type="evidence" value="ECO:0007669"/>
    <property type="project" value="UniProtKB-UniRule"/>
</dbReference>
<dbReference type="InterPro" id="IPR023610">
    <property type="entry name" value="PInositol-4/5-P-5/4-kinase"/>
</dbReference>
<evidence type="ECO:0000256" key="6">
    <source>
        <dbReference type="SAM" id="MobiDB-lite"/>
    </source>
</evidence>
<dbReference type="InterPro" id="IPR000832">
    <property type="entry name" value="GPCR_2_secretin-like"/>
</dbReference>
<dbReference type="Pfam" id="PF01504">
    <property type="entry name" value="PIP5K"/>
    <property type="match status" value="1"/>
</dbReference>
<feature type="compositionally biased region" description="Low complexity" evidence="6">
    <location>
        <begin position="1"/>
        <end position="16"/>
    </location>
</feature>
<dbReference type="PROSITE" id="PS50261">
    <property type="entry name" value="G_PROTEIN_RECEP_F2_4"/>
    <property type="match status" value="1"/>
</dbReference>
<feature type="transmembrane region" description="Helical" evidence="7">
    <location>
        <begin position="491"/>
        <end position="510"/>
    </location>
</feature>
<keyword evidence="4 7" id="KW-0472">Membrane</keyword>
<evidence type="ECO:0008006" key="12">
    <source>
        <dbReference type="Google" id="ProtNLM"/>
    </source>
</evidence>
<dbReference type="Gene3D" id="3.40.50.720">
    <property type="entry name" value="NAD(P)-binding Rossmann-like Domain"/>
    <property type="match status" value="1"/>
</dbReference>
<dbReference type="Pfam" id="PF00002">
    <property type="entry name" value="7tm_2"/>
    <property type="match status" value="1"/>
</dbReference>
<feature type="transmembrane region" description="Helical" evidence="7">
    <location>
        <begin position="533"/>
        <end position="552"/>
    </location>
</feature>
<keyword evidence="5" id="KW-0808">Transferase</keyword>
<dbReference type="EMBL" id="DAKRPA010000032">
    <property type="protein sequence ID" value="DBA02412.1"/>
    <property type="molecule type" value="Genomic_DNA"/>
</dbReference>
<dbReference type="SUPFAM" id="SSF81321">
    <property type="entry name" value="Family A G protein-coupled receptor-like"/>
    <property type="match status" value="1"/>
</dbReference>
<dbReference type="InterPro" id="IPR001509">
    <property type="entry name" value="Epimerase_deHydtase"/>
</dbReference>
<evidence type="ECO:0000256" key="7">
    <source>
        <dbReference type="SAM" id="Phobius"/>
    </source>
</evidence>
<dbReference type="GO" id="GO:0016308">
    <property type="term" value="F:1-phosphatidylinositol-4-phosphate 5-kinase activity"/>
    <property type="evidence" value="ECO:0007669"/>
    <property type="project" value="TreeGrafter"/>
</dbReference>
<evidence type="ECO:0000259" key="9">
    <source>
        <dbReference type="PROSITE" id="PS51455"/>
    </source>
</evidence>
<dbReference type="Gene3D" id="3.30.800.10">
    <property type="entry name" value="Phosphatidylinositol Phosphate Kinase II Beta"/>
    <property type="match status" value="1"/>
</dbReference>
<dbReference type="PANTHER" id="PTHR23086:SF8">
    <property type="entry name" value="PHOSPHATIDYLINOSITOL 5-PHOSPHATE 4-KINASE, ISOFORM A"/>
    <property type="match status" value="1"/>
</dbReference>
<protein>
    <recommendedName>
        <fullName evidence="12">PIPK domain-containing protein</fullName>
    </recommendedName>
</protein>
<feature type="domain" description="G-protein coupled receptors family 2 profile 2" evidence="8">
    <location>
        <begin position="386"/>
        <end position="634"/>
    </location>
</feature>
<evidence type="ECO:0000313" key="10">
    <source>
        <dbReference type="EMBL" id="DBA02412.1"/>
    </source>
</evidence>
<dbReference type="InterPro" id="IPR036291">
    <property type="entry name" value="NAD(P)-bd_dom_sf"/>
</dbReference>
<feature type="transmembrane region" description="Helical" evidence="7">
    <location>
        <begin position="578"/>
        <end position="603"/>
    </location>
</feature>
<dbReference type="Gene3D" id="3.90.25.10">
    <property type="entry name" value="UDP-galactose 4-epimerase, domain 1"/>
    <property type="match status" value="1"/>
</dbReference>
<keyword evidence="5" id="KW-0067">ATP-binding</keyword>
<feature type="domain" description="PIPK" evidence="9">
    <location>
        <begin position="642"/>
        <end position="1118"/>
    </location>
</feature>
<keyword evidence="2 7" id="KW-0812">Transmembrane</keyword>
<dbReference type="InterPro" id="IPR002498">
    <property type="entry name" value="PInositol-4-P-4/5-kinase_core"/>
</dbReference>
<evidence type="ECO:0000256" key="3">
    <source>
        <dbReference type="ARBA" id="ARBA00022989"/>
    </source>
</evidence>
<dbReference type="Gene3D" id="3.30.810.10">
    <property type="entry name" value="2-Layer Sandwich"/>
    <property type="match status" value="1"/>
</dbReference>
<dbReference type="SMART" id="SM00330">
    <property type="entry name" value="PIPKc"/>
    <property type="match status" value="1"/>
</dbReference>
<dbReference type="PANTHER" id="PTHR23086">
    <property type="entry name" value="PHOSPHATIDYLINOSITOL-4-PHOSPHATE 5-KINASE"/>
    <property type="match status" value="1"/>
</dbReference>
<sequence>MRQIPNPTHVTTNVPTMLPTSGARRKAPQDGWMVLPKAYVYLGAALSFAVGTLFGFGYLQANVAGVGATNLHRLGGGKPTVLVTGGLGFIGGHVVEDLIDTGFHVVIYDDMSNGKNFHRRSSAVLIKDITVVEDYSFIVHKIDYVVHLAAAISVEESTRLPEKYERINIEGSRKVLDWALRNGVKRVVAASSGAVYGTPAPEDLPLREEIASGGISPYAKSKFEMEHIMAEFNNRFKLPCTALRFFNVYGPRQDPHSSYSGVMSWFMEQSRINGTLKISGDGEQYRDFVYVKDVARAIRTAMLLDSDEFDAFNVCTGSKTTINELAKQIVASFQSTATITHGPSRDADIRESVCSPVKASTKLGSIALLSMSNVVLRHHDHVTMPVELYTQTGALISMISCSLIIVSYLRRRKWRRHPNPLLYWKSVVDLVFAVRFQFNWDQFANELGCRSLATLTQFCSFSSECWFLSMSLDLYQCSTNPFTNIKQNLQWYHSFSWGMGLVFALVLWFSDMNFDPLKDPQCFVNENDTKFLLIYYFVVVLSVLCAVGFSVLENQSQPHCGMKEALNAKKDVIRTARIFTIAYIIYQVILISLWVADMVFLNFRPEKLQLVRNASSFLQTAKGFIDLVIWVAVNGLKQEQSNASADGSDQYSDVDVDLQPQLNVALRKEVLHFTTRGVVAASSNSSKATASRRVVRLRLHELGMVVRFDDYNPAMFRDIRRGFGIREALYRKSFLATCHERIQSGGSSGAFMFYTADYSYLVKSVTRSERAVLLRMLPACIRHMKANPGSHLTRFYGCHSIEMYGQTFSFVVMGNAIGRVSMHQFYDIKGSWIDRNAKPIPPGKTVICTYCSNAFKYGSVEHCEYSIHGTHLPHIVHKDNDFHRKLRILPQSAQEVVDQLERDSNFLCSQGIMDYSLLLSIHSTKYVVDHTSFDVNNLTSSPTKRKINYAVCHPACDDSLVSTQTGEVDLSDDDSFSDDDLDTVELGNRQQFNRSCRVSVLHHNEEKMQYDTPLLARSRAARYEAVQFGTFDIGSPNVDQSKWVGSRSIEKPGYQAYAVVGPDYYTIGVIDMLQTWTWSKRLERMWKVYVLRYDGNGISAAPPKAYAERFQRKMREIMMVSSARIGFGHQ</sequence>
<dbReference type="InterPro" id="IPR017981">
    <property type="entry name" value="GPCR_2-like_7TM"/>
</dbReference>
<keyword evidence="5" id="KW-0418">Kinase</keyword>
<evidence type="ECO:0000256" key="1">
    <source>
        <dbReference type="ARBA" id="ARBA00004141"/>
    </source>
</evidence>